<feature type="signal peptide" evidence="1">
    <location>
        <begin position="1"/>
        <end position="21"/>
    </location>
</feature>
<keyword evidence="1" id="KW-0732">Signal</keyword>
<feature type="chain" id="PRO_5044702997" evidence="1">
    <location>
        <begin position="22"/>
        <end position="198"/>
    </location>
</feature>
<proteinExistence type="predicted"/>
<name>A0A9W3B8P8_BIOGL</name>
<dbReference type="Proteomes" id="UP001165740">
    <property type="component" value="Chromosome 9"/>
</dbReference>
<dbReference type="AlphaFoldDB" id="A0A9W3B8P8"/>
<protein>
    <submittedName>
        <fullName evidence="3 4">Uncharacterized protein LOC106076802</fullName>
    </submittedName>
</protein>
<reference evidence="3 4" key="1">
    <citation type="submission" date="2025-04" db="UniProtKB">
        <authorList>
            <consortium name="RefSeq"/>
        </authorList>
    </citation>
    <scope>IDENTIFICATION</scope>
</reference>
<gene>
    <name evidence="3 4" type="primary">LOC106076802</name>
</gene>
<dbReference type="RefSeq" id="XP_055895841.1">
    <property type="nucleotide sequence ID" value="XM_056039866.1"/>
</dbReference>
<evidence type="ECO:0000313" key="4">
    <source>
        <dbReference type="RefSeq" id="XP_055895842.1"/>
    </source>
</evidence>
<dbReference type="RefSeq" id="XP_055895842.1">
    <property type="nucleotide sequence ID" value="XM_056039867.1"/>
</dbReference>
<organism evidence="2 4">
    <name type="scientific">Biomphalaria glabrata</name>
    <name type="common">Bloodfluke planorb</name>
    <name type="synonym">Freshwater snail</name>
    <dbReference type="NCBI Taxonomy" id="6526"/>
    <lineage>
        <taxon>Eukaryota</taxon>
        <taxon>Metazoa</taxon>
        <taxon>Spiralia</taxon>
        <taxon>Lophotrochozoa</taxon>
        <taxon>Mollusca</taxon>
        <taxon>Gastropoda</taxon>
        <taxon>Heterobranchia</taxon>
        <taxon>Euthyneura</taxon>
        <taxon>Panpulmonata</taxon>
        <taxon>Hygrophila</taxon>
        <taxon>Lymnaeoidea</taxon>
        <taxon>Planorbidae</taxon>
        <taxon>Biomphalaria</taxon>
    </lineage>
</organism>
<keyword evidence="2" id="KW-1185">Reference proteome</keyword>
<evidence type="ECO:0000313" key="3">
    <source>
        <dbReference type="RefSeq" id="XP_055895841.1"/>
    </source>
</evidence>
<accession>A0A9W3B8P8</accession>
<evidence type="ECO:0000313" key="2">
    <source>
        <dbReference type="Proteomes" id="UP001165740"/>
    </source>
</evidence>
<dbReference type="GeneID" id="106076802"/>
<sequence>MTRATSLLLFLALITYYQTNALVDPDVKLLVKIMSGLFSTSNDARKEKYTVIEVPGLMAQAGIYYRSYDKYGYKKDIFFLAVSQTNGVISLTYHNITRTFSDNVDFPSIGLSELTEFPWCVSSLSKSQVSGKTQFVGTRPACSRAVSTPPSVNYTVVLTCTDEVLGQGTEITTLTKSSSYLIPDALEPDPVVYSTTCS</sequence>
<evidence type="ECO:0000256" key="1">
    <source>
        <dbReference type="SAM" id="SignalP"/>
    </source>
</evidence>